<dbReference type="Gene3D" id="3.40.50.300">
    <property type="entry name" value="P-loop containing nucleotide triphosphate hydrolases"/>
    <property type="match status" value="2"/>
</dbReference>
<dbReference type="InterPro" id="IPR027417">
    <property type="entry name" value="P-loop_NTPase"/>
</dbReference>
<sequence length="371" mass="41487">MIKHLSLRNFTVFKTAELEFSPGLNVIIGENGTGKTHLLKMGYLFSNAWHHLVKNHRGSPIYDQKIELYFSEHIRDIFKPDKLGSLTNTNSDGKSNVSGTLIGSIPTLYVRTPNDPEIIPPMSDDITWQFSFSNRSKDNIVLGNVGKLTTNASYGKGLYLPSKEMISFFEGFLALYEKRETAFDETYRDLALHLSATKLKMPPAFIKQGLKELSVDVEGTLKLEGGKFYLVSGGSKSREITLVAEGIRKIATLLHLLENGSLEVGDTLFWDEPESNLNPKLIKDVAAAILFLCKNGIQVVIGTHSLFLLREIEILSGQKHYKDIPQRYFALGKQGDSVTVQQGNQVDDINPFVMLDEELAQSDRFIDADNN</sequence>
<evidence type="ECO:0000259" key="1">
    <source>
        <dbReference type="Pfam" id="PF13175"/>
    </source>
</evidence>
<organism evidence="3 4">
    <name type="scientific">Crenothrix polyspora</name>
    <dbReference type="NCBI Taxonomy" id="360316"/>
    <lineage>
        <taxon>Bacteria</taxon>
        <taxon>Pseudomonadati</taxon>
        <taxon>Pseudomonadota</taxon>
        <taxon>Gammaproteobacteria</taxon>
        <taxon>Methylococcales</taxon>
        <taxon>Crenotrichaceae</taxon>
        <taxon>Crenothrix</taxon>
    </lineage>
</organism>
<dbReference type="OrthoDB" id="9815944at2"/>
<evidence type="ECO:0000313" key="4">
    <source>
        <dbReference type="Proteomes" id="UP000195442"/>
    </source>
</evidence>
<dbReference type="EMBL" id="FUKJ01000272">
    <property type="protein sequence ID" value="SJM93605.1"/>
    <property type="molecule type" value="Genomic_DNA"/>
</dbReference>
<protein>
    <submittedName>
        <fullName evidence="3">Putative ATP-binding protein</fullName>
    </submittedName>
</protein>
<dbReference type="InterPro" id="IPR003959">
    <property type="entry name" value="ATPase_AAA_core"/>
</dbReference>
<feature type="domain" description="ATPase AAA-type core" evidence="2">
    <location>
        <begin position="206"/>
        <end position="309"/>
    </location>
</feature>
<dbReference type="PANTHER" id="PTHR43581:SF2">
    <property type="entry name" value="EXCINUCLEASE ATPASE SUBUNIT"/>
    <property type="match status" value="1"/>
</dbReference>
<dbReference type="SUPFAM" id="SSF52540">
    <property type="entry name" value="P-loop containing nucleoside triphosphate hydrolases"/>
    <property type="match status" value="1"/>
</dbReference>
<dbReference type="PANTHER" id="PTHR43581">
    <property type="entry name" value="ATP/GTP PHOSPHATASE"/>
    <property type="match status" value="1"/>
</dbReference>
<keyword evidence="3" id="KW-0547">Nucleotide-binding</keyword>
<dbReference type="CDD" id="cd00267">
    <property type="entry name" value="ABC_ATPase"/>
    <property type="match status" value="1"/>
</dbReference>
<dbReference type="AlphaFoldDB" id="A0A1R4HBJ1"/>
<dbReference type="Pfam" id="PF13304">
    <property type="entry name" value="AAA_21"/>
    <property type="match status" value="1"/>
</dbReference>
<dbReference type="Proteomes" id="UP000195442">
    <property type="component" value="Unassembled WGS sequence"/>
</dbReference>
<dbReference type="GO" id="GO:0005524">
    <property type="term" value="F:ATP binding"/>
    <property type="evidence" value="ECO:0007669"/>
    <property type="project" value="UniProtKB-KW"/>
</dbReference>
<dbReference type="Pfam" id="PF13175">
    <property type="entry name" value="AAA_15"/>
    <property type="match status" value="1"/>
</dbReference>
<dbReference type="InterPro" id="IPR051396">
    <property type="entry name" value="Bact_Antivir_Def_Nuclease"/>
</dbReference>
<gene>
    <name evidence="3" type="ORF">CRENPOLYSF2_3430002</name>
</gene>
<proteinExistence type="predicted"/>
<reference evidence="4" key="1">
    <citation type="submission" date="2017-02" db="EMBL/GenBank/DDBJ databases">
        <authorList>
            <person name="Daims H."/>
        </authorList>
    </citation>
    <scope>NUCLEOTIDE SEQUENCE [LARGE SCALE GENOMIC DNA]</scope>
</reference>
<keyword evidence="3" id="KW-0067">ATP-binding</keyword>
<dbReference type="GO" id="GO:0016887">
    <property type="term" value="F:ATP hydrolysis activity"/>
    <property type="evidence" value="ECO:0007669"/>
    <property type="project" value="InterPro"/>
</dbReference>
<feature type="domain" description="Endonuclease GajA/Old nuclease/RecF-like AAA" evidence="1">
    <location>
        <begin position="1"/>
        <end position="49"/>
    </location>
</feature>
<evidence type="ECO:0000313" key="3">
    <source>
        <dbReference type="EMBL" id="SJM93605.1"/>
    </source>
</evidence>
<evidence type="ECO:0000259" key="2">
    <source>
        <dbReference type="Pfam" id="PF13304"/>
    </source>
</evidence>
<keyword evidence="4" id="KW-1185">Reference proteome</keyword>
<dbReference type="InterPro" id="IPR041685">
    <property type="entry name" value="AAA_GajA/Old/RecF-like"/>
</dbReference>
<name>A0A1R4HBJ1_9GAMM</name>
<dbReference type="RefSeq" id="WP_087147448.1">
    <property type="nucleotide sequence ID" value="NZ_FUKJ01000272.1"/>
</dbReference>
<accession>A0A1R4HBJ1</accession>